<dbReference type="RefSeq" id="WP_090877579.1">
    <property type="nucleotide sequence ID" value="NZ_FMXQ01000006.1"/>
</dbReference>
<dbReference type="GO" id="GO:0033228">
    <property type="term" value="P:cysteine export across plasma membrane"/>
    <property type="evidence" value="ECO:0007669"/>
    <property type="project" value="TreeGrafter"/>
</dbReference>
<evidence type="ECO:0000256" key="3">
    <source>
        <dbReference type="ARBA" id="ARBA00022692"/>
    </source>
</evidence>
<dbReference type="GO" id="GO:0015171">
    <property type="term" value="F:amino acid transmembrane transporter activity"/>
    <property type="evidence" value="ECO:0007669"/>
    <property type="project" value="TreeGrafter"/>
</dbReference>
<name>A0A1G6D7X4_9HYPH</name>
<dbReference type="GO" id="GO:0005886">
    <property type="term" value="C:plasma membrane"/>
    <property type="evidence" value="ECO:0007669"/>
    <property type="project" value="UniProtKB-SubCell"/>
</dbReference>
<feature type="transmembrane region" description="Helical" evidence="6">
    <location>
        <begin position="145"/>
        <end position="168"/>
    </location>
</feature>
<feature type="transmembrane region" description="Helical" evidence="6">
    <location>
        <begin position="180"/>
        <end position="197"/>
    </location>
</feature>
<evidence type="ECO:0000313" key="7">
    <source>
        <dbReference type="EMBL" id="SDB41200.1"/>
    </source>
</evidence>
<evidence type="ECO:0000256" key="4">
    <source>
        <dbReference type="ARBA" id="ARBA00022989"/>
    </source>
</evidence>
<organism evidence="7 8">
    <name type="scientific">Bauldia litoralis</name>
    <dbReference type="NCBI Taxonomy" id="665467"/>
    <lineage>
        <taxon>Bacteria</taxon>
        <taxon>Pseudomonadati</taxon>
        <taxon>Pseudomonadota</taxon>
        <taxon>Alphaproteobacteria</taxon>
        <taxon>Hyphomicrobiales</taxon>
        <taxon>Kaistiaceae</taxon>
        <taxon>Bauldia</taxon>
    </lineage>
</organism>
<feature type="transmembrane region" description="Helical" evidence="6">
    <location>
        <begin position="6"/>
        <end position="28"/>
    </location>
</feature>
<evidence type="ECO:0000256" key="2">
    <source>
        <dbReference type="ARBA" id="ARBA00022475"/>
    </source>
</evidence>
<keyword evidence="5 6" id="KW-0472">Membrane</keyword>
<reference evidence="7 8" key="1">
    <citation type="submission" date="2016-10" db="EMBL/GenBank/DDBJ databases">
        <authorList>
            <person name="de Groot N.N."/>
        </authorList>
    </citation>
    <scope>NUCLEOTIDE SEQUENCE [LARGE SCALE GENOMIC DNA]</scope>
    <source>
        <strain evidence="7 8">ATCC 35022</strain>
    </source>
</reference>
<dbReference type="AlphaFoldDB" id="A0A1G6D7X4"/>
<keyword evidence="4 6" id="KW-1133">Transmembrane helix</keyword>
<feature type="transmembrane region" description="Helical" evidence="6">
    <location>
        <begin position="74"/>
        <end position="91"/>
    </location>
</feature>
<dbReference type="PANTHER" id="PTHR30086">
    <property type="entry name" value="ARGININE EXPORTER PROTEIN ARGO"/>
    <property type="match status" value="1"/>
</dbReference>
<evidence type="ECO:0000313" key="8">
    <source>
        <dbReference type="Proteomes" id="UP000199071"/>
    </source>
</evidence>
<evidence type="ECO:0000256" key="5">
    <source>
        <dbReference type="ARBA" id="ARBA00023136"/>
    </source>
</evidence>
<dbReference type="EMBL" id="FMXQ01000006">
    <property type="protein sequence ID" value="SDB41200.1"/>
    <property type="molecule type" value="Genomic_DNA"/>
</dbReference>
<keyword evidence="2" id="KW-1003">Cell membrane</keyword>
<dbReference type="Proteomes" id="UP000199071">
    <property type="component" value="Unassembled WGS sequence"/>
</dbReference>
<gene>
    <name evidence="7" type="ORF">SAMN02982931_03126</name>
</gene>
<dbReference type="PANTHER" id="PTHR30086:SF20">
    <property type="entry name" value="ARGININE EXPORTER PROTEIN ARGO-RELATED"/>
    <property type="match status" value="1"/>
</dbReference>
<protein>
    <submittedName>
        <fullName evidence="7">Threonine/homoserine/homoserine lactone efflux protein</fullName>
    </submittedName>
</protein>
<feature type="transmembrane region" description="Helical" evidence="6">
    <location>
        <begin position="40"/>
        <end position="62"/>
    </location>
</feature>
<sequence>MTPDTLLPLLGFVVAFTATPGPNNLMVLVSGANWGLKRTVPHIVGIALGFPLMIIAVGLGLGQVFEAYPLVHDVLKYIAFAYLLFLAWRIAQAGKPQTTSVRSRPLNLFEAMAFQWVNPKAWALVLGATALFTTPGGDPVVEIGVMALMFGLVCLPNGIVWALFGKAIARFLSDDRRRRIFNVSMAVLLVASVLPALF</sequence>
<dbReference type="Pfam" id="PF01810">
    <property type="entry name" value="LysE"/>
    <property type="match status" value="1"/>
</dbReference>
<comment type="subcellular location">
    <subcellularLocation>
        <location evidence="1">Cell membrane</location>
        <topology evidence="1">Multi-pass membrane protein</topology>
    </subcellularLocation>
</comment>
<dbReference type="InterPro" id="IPR001123">
    <property type="entry name" value="LeuE-type"/>
</dbReference>
<keyword evidence="3 6" id="KW-0812">Transmembrane</keyword>
<proteinExistence type="predicted"/>
<keyword evidence="8" id="KW-1185">Reference proteome</keyword>
<evidence type="ECO:0000256" key="6">
    <source>
        <dbReference type="SAM" id="Phobius"/>
    </source>
</evidence>
<accession>A0A1G6D7X4</accession>
<dbReference type="OrthoDB" id="9812084at2"/>
<evidence type="ECO:0000256" key="1">
    <source>
        <dbReference type="ARBA" id="ARBA00004651"/>
    </source>
</evidence>